<dbReference type="AlphaFoldDB" id="F8NNP9"/>
<proteinExistence type="predicted"/>
<dbReference type="HOGENOM" id="CLU_2419162_0_0_1"/>
<dbReference type="EMBL" id="GL945431">
    <property type="protein sequence ID" value="EGO27091.1"/>
    <property type="molecule type" value="Genomic_DNA"/>
</dbReference>
<dbReference type="Proteomes" id="UP000008064">
    <property type="component" value="Unassembled WGS sequence"/>
</dbReference>
<gene>
    <name evidence="1" type="ORF">SERLADRAFT_459918</name>
</gene>
<dbReference type="RefSeq" id="XP_007315182.1">
    <property type="nucleotide sequence ID" value="XM_007315120.1"/>
</dbReference>
<sequence length="92" mass="10528">HPLSLLPYLSAPRRKNEGCSYFATIVYRCPRVSLQRICLGSVDLLLGFFRSITQPWCSQKNPSRHRQTLINHILCSNPSLIKLGDRLLLHQA</sequence>
<dbReference type="GeneID" id="18817998"/>
<evidence type="ECO:0000313" key="1">
    <source>
        <dbReference type="EMBL" id="EGO27091.1"/>
    </source>
</evidence>
<feature type="non-terminal residue" evidence="1">
    <location>
        <position position="1"/>
    </location>
</feature>
<name>F8NNP9_SERL9</name>
<organism>
    <name type="scientific">Serpula lacrymans var. lacrymans (strain S7.9)</name>
    <name type="common">Dry rot fungus</name>
    <dbReference type="NCBI Taxonomy" id="578457"/>
    <lineage>
        <taxon>Eukaryota</taxon>
        <taxon>Fungi</taxon>
        <taxon>Dikarya</taxon>
        <taxon>Basidiomycota</taxon>
        <taxon>Agaricomycotina</taxon>
        <taxon>Agaricomycetes</taxon>
        <taxon>Agaricomycetidae</taxon>
        <taxon>Boletales</taxon>
        <taxon>Coniophorineae</taxon>
        <taxon>Serpulaceae</taxon>
        <taxon>Serpula</taxon>
    </lineage>
</organism>
<reference evidence="1" key="1">
    <citation type="submission" date="2011-04" db="EMBL/GenBank/DDBJ databases">
        <title>Evolution of plant cell wall degrading machinery underlies the functional diversity of forest fungi.</title>
        <authorList>
            <consortium name="US DOE Joint Genome Institute (JGI-PGF)"/>
            <person name="Eastwood D.C."/>
            <person name="Floudas D."/>
            <person name="Binder M."/>
            <person name="Majcherczyk A."/>
            <person name="Schneider P."/>
            <person name="Aerts A."/>
            <person name="Asiegbu F.O."/>
            <person name="Baker S.E."/>
            <person name="Barry K."/>
            <person name="Bendiksby M."/>
            <person name="Blumentritt M."/>
            <person name="Coutinho P.M."/>
            <person name="Cullen D."/>
            <person name="Cullen D."/>
            <person name="Gathman A."/>
            <person name="Goodell B."/>
            <person name="Henrissat B."/>
            <person name="Ihrmark K."/>
            <person name="Kauserud H."/>
            <person name="Kohler A."/>
            <person name="LaButti K."/>
            <person name="Lapidus A."/>
            <person name="Lavin J.L."/>
            <person name="Lee Y.-H."/>
            <person name="Lindquist E."/>
            <person name="Lilly W."/>
            <person name="Lucas S."/>
            <person name="Morin E."/>
            <person name="Murat C."/>
            <person name="Oguiza J.A."/>
            <person name="Park J."/>
            <person name="Pisabarro A.G."/>
            <person name="Riley R."/>
            <person name="Rosling A."/>
            <person name="Salamov A."/>
            <person name="Schmidt O."/>
            <person name="Schmutz J."/>
            <person name="Skrede I."/>
            <person name="Stenlid J."/>
            <person name="Wiebenga A."/>
            <person name="Xie X."/>
            <person name="Kues U."/>
            <person name="Hibbett D.S."/>
            <person name="Hoffmeister D."/>
            <person name="Hogberg N."/>
            <person name="Martin F."/>
            <person name="Grigoriev I.V."/>
            <person name="Watkinson S.C."/>
        </authorList>
    </citation>
    <scope>NUCLEOTIDE SEQUENCE</scope>
    <source>
        <strain evidence="1">S7.9</strain>
    </source>
</reference>
<dbReference type="KEGG" id="sla:SERLADRAFT_459918"/>
<protein>
    <submittedName>
        <fullName evidence="1">Uncharacterized protein</fullName>
    </submittedName>
</protein>
<accession>F8NNP9</accession>